<dbReference type="EnsemblProtists" id="EOD08849">
    <property type="protein sequence ID" value="EOD08849"/>
    <property type="gene ID" value="EMIHUDRAFT_217143"/>
</dbReference>
<dbReference type="Pfam" id="PF14312">
    <property type="entry name" value="FG-GAP_2"/>
    <property type="match status" value="7"/>
</dbReference>
<keyword evidence="1 2" id="KW-0732">Signal</keyword>
<dbReference type="PaxDb" id="2903-EOD08849"/>
<feature type="signal peptide" evidence="2">
    <location>
        <begin position="1"/>
        <end position="21"/>
    </location>
</feature>
<reference evidence="4" key="1">
    <citation type="journal article" date="2013" name="Nature">
        <title>Pan genome of the phytoplankton Emiliania underpins its global distribution.</title>
        <authorList>
            <person name="Read B.A."/>
            <person name="Kegel J."/>
            <person name="Klute M.J."/>
            <person name="Kuo A."/>
            <person name="Lefebvre S.C."/>
            <person name="Maumus F."/>
            <person name="Mayer C."/>
            <person name="Miller J."/>
            <person name="Monier A."/>
            <person name="Salamov A."/>
            <person name="Young J."/>
            <person name="Aguilar M."/>
            <person name="Claverie J.M."/>
            <person name="Frickenhaus S."/>
            <person name="Gonzalez K."/>
            <person name="Herman E.K."/>
            <person name="Lin Y.C."/>
            <person name="Napier J."/>
            <person name="Ogata H."/>
            <person name="Sarno A.F."/>
            <person name="Shmutz J."/>
            <person name="Schroeder D."/>
            <person name="de Vargas C."/>
            <person name="Verret F."/>
            <person name="von Dassow P."/>
            <person name="Valentin K."/>
            <person name="Van de Peer Y."/>
            <person name="Wheeler G."/>
            <person name="Dacks J.B."/>
            <person name="Delwiche C.F."/>
            <person name="Dyhrman S.T."/>
            <person name="Glockner G."/>
            <person name="John U."/>
            <person name="Richards T."/>
            <person name="Worden A.Z."/>
            <person name="Zhang X."/>
            <person name="Grigoriev I.V."/>
            <person name="Allen A.E."/>
            <person name="Bidle K."/>
            <person name="Borodovsky M."/>
            <person name="Bowler C."/>
            <person name="Brownlee C."/>
            <person name="Cock J.M."/>
            <person name="Elias M."/>
            <person name="Gladyshev V.N."/>
            <person name="Groth M."/>
            <person name="Guda C."/>
            <person name="Hadaegh A."/>
            <person name="Iglesias-Rodriguez M.D."/>
            <person name="Jenkins J."/>
            <person name="Jones B.M."/>
            <person name="Lawson T."/>
            <person name="Leese F."/>
            <person name="Lindquist E."/>
            <person name="Lobanov A."/>
            <person name="Lomsadze A."/>
            <person name="Malik S.B."/>
            <person name="Marsh M.E."/>
            <person name="Mackinder L."/>
            <person name="Mock T."/>
            <person name="Mueller-Roeber B."/>
            <person name="Pagarete A."/>
            <person name="Parker M."/>
            <person name="Probert I."/>
            <person name="Quesneville H."/>
            <person name="Raines C."/>
            <person name="Rensing S.A."/>
            <person name="Riano-Pachon D.M."/>
            <person name="Richier S."/>
            <person name="Rokitta S."/>
            <person name="Shiraiwa Y."/>
            <person name="Soanes D.M."/>
            <person name="van der Giezen M."/>
            <person name="Wahlund T.M."/>
            <person name="Williams B."/>
            <person name="Wilson W."/>
            <person name="Wolfe G."/>
            <person name="Wurch L.L."/>
        </authorList>
    </citation>
    <scope>NUCLEOTIDE SEQUENCE</scope>
</reference>
<accession>A0A0D3IC64</accession>
<organism evidence="3 4">
    <name type="scientific">Emiliania huxleyi (strain CCMP1516)</name>
    <dbReference type="NCBI Taxonomy" id="280463"/>
    <lineage>
        <taxon>Eukaryota</taxon>
        <taxon>Haptista</taxon>
        <taxon>Haptophyta</taxon>
        <taxon>Prymnesiophyceae</taxon>
        <taxon>Isochrysidales</taxon>
        <taxon>Noelaerhabdaceae</taxon>
        <taxon>Emiliania</taxon>
    </lineage>
</organism>
<protein>
    <recommendedName>
        <fullName evidence="5">Integrin alpha beta-propellor repeat protein</fullName>
    </recommendedName>
</protein>
<dbReference type="Gene3D" id="2.130.10.130">
    <property type="entry name" value="Integrin alpha, N-terminal"/>
    <property type="match status" value="4"/>
</dbReference>
<dbReference type="GeneID" id="17254950"/>
<proteinExistence type="predicted"/>
<evidence type="ECO:0000256" key="1">
    <source>
        <dbReference type="ARBA" id="ARBA00022729"/>
    </source>
</evidence>
<dbReference type="AlphaFoldDB" id="A0A0D3IC64"/>
<dbReference type="PANTHER" id="PTHR36220:SF1">
    <property type="entry name" value="GAMMA TUBULIN COMPLEX COMPONENT C-TERMINAL DOMAIN-CONTAINING PROTEIN"/>
    <property type="match status" value="1"/>
</dbReference>
<keyword evidence="4" id="KW-1185">Reference proteome</keyword>
<name>A0A0D3IC64_EMIH1</name>
<evidence type="ECO:0000313" key="4">
    <source>
        <dbReference type="Proteomes" id="UP000013827"/>
    </source>
</evidence>
<dbReference type="KEGG" id="ehx:EMIHUDRAFT_217143"/>
<dbReference type="InterPro" id="IPR013517">
    <property type="entry name" value="FG-GAP"/>
</dbReference>
<dbReference type="Proteomes" id="UP000013827">
    <property type="component" value="Unassembled WGS sequence"/>
</dbReference>
<evidence type="ECO:0000256" key="2">
    <source>
        <dbReference type="SAM" id="SignalP"/>
    </source>
</evidence>
<dbReference type="PANTHER" id="PTHR36220">
    <property type="entry name" value="UNNAMED PRODUCT"/>
    <property type="match status" value="1"/>
</dbReference>
<dbReference type="RefSeq" id="XP_005761278.1">
    <property type="nucleotide sequence ID" value="XM_005761221.1"/>
</dbReference>
<reference evidence="3" key="2">
    <citation type="submission" date="2024-10" db="UniProtKB">
        <authorList>
            <consortium name="EnsemblProtists"/>
        </authorList>
    </citation>
    <scope>IDENTIFICATION</scope>
</reference>
<dbReference type="InterPro" id="IPR028994">
    <property type="entry name" value="Integrin_alpha_N"/>
</dbReference>
<sequence>MRIGAPFCVLTAALTPTPLLAASLLPLSTSPSAALEAYIKAPNTGARDIFGGSVALDGDMLIVGAQYEDSCSTTPVSTTAAIDNGCTNAGAAYVYERVGGTWLFAAYLKAPNAGQYDYFGDSVALDGDTLIVGAGGEGSCSTTPVSTTASSNNRCGNRGAAYVYERVGITWLFTAYLKAPNAGPGGDFGNSVALDGDTLIVGAHYENSCSTTPVSTTASSDNGCHHSGAAYVYVRVAGAWQFHAYLKAPNTGQDDEFGGSVALDGDTLIVGARFEDSCSTTPVSTTAAADNGCGNAGAAYVYERVGITWRFAAYLKAPNAGQYDWFGVTVALDGDTLIVGAELEDSCSTTPVSTTASWDTGCSHAGAAYVYERVGGTWRFAAYLKAPNAGQYDHFGASVALDGDTLIVGADEESSCSTTPVSTTASSDNRCSAAGAAYVYVRADGAWQFQAYLKAPNAGQDDNFGASVAVDGDTFIVEASDEGSCAIDSSQHVAVDSCPSAGAVYTYRLETLATADAPAATYTSML</sequence>
<evidence type="ECO:0008006" key="5">
    <source>
        <dbReference type="Google" id="ProtNLM"/>
    </source>
</evidence>
<feature type="chain" id="PRO_5044267603" description="Integrin alpha beta-propellor repeat protein" evidence="2">
    <location>
        <begin position="22"/>
        <end position="526"/>
    </location>
</feature>
<evidence type="ECO:0000313" key="3">
    <source>
        <dbReference type="EnsemblProtists" id="EOD08849"/>
    </source>
</evidence>
<dbReference type="HOGENOM" id="CLU_025051_2_0_1"/>
<dbReference type="eggNOG" id="ENOG502SAF2">
    <property type="taxonomic scope" value="Eukaryota"/>
</dbReference>